<protein>
    <submittedName>
        <fullName evidence="2">Uncharacterized protein</fullName>
    </submittedName>
</protein>
<feature type="region of interest" description="Disordered" evidence="1">
    <location>
        <begin position="1"/>
        <end position="25"/>
    </location>
</feature>
<keyword evidence="3" id="KW-1185">Reference proteome</keyword>
<evidence type="ECO:0000313" key="2">
    <source>
        <dbReference type="EMBL" id="KAK8391477.1"/>
    </source>
</evidence>
<organism evidence="2 3">
    <name type="scientific">Scylla paramamosain</name>
    <name type="common">Mud crab</name>
    <dbReference type="NCBI Taxonomy" id="85552"/>
    <lineage>
        <taxon>Eukaryota</taxon>
        <taxon>Metazoa</taxon>
        <taxon>Ecdysozoa</taxon>
        <taxon>Arthropoda</taxon>
        <taxon>Crustacea</taxon>
        <taxon>Multicrustacea</taxon>
        <taxon>Malacostraca</taxon>
        <taxon>Eumalacostraca</taxon>
        <taxon>Eucarida</taxon>
        <taxon>Decapoda</taxon>
        <taxon>Pleocyemata</taxon>
        <taxon>Brachyura</taxon>
        <taxon>Eubrachyura</taxon>
        <taxon>Portunoidea</taxon>
        <taxon>Portunidae</taxon>
        <taxon>Portuninae</taxon>
        <taxon>Scylla</taxon>
    </lineage>
</organism>
<dbReference type="Proteomes" id="UP001487740">
    <property type="component" value="Unassembled WGS sequence"/>
</dbReference>
<gene>
    <name evidence="2" type="ORF">O3P69_017215</name>
</gene>
<dbReference type="AlphaFoldDB" id="A0AAW0TXZ1"/>
<proteinExistence type="predicted"/>
<name>A0AAW0TXZ1_SCYPA</name>
<evidence type="ECO:0000256" key="1">
    <source>
        <dbReference type="SAM" id="MobiDB-lite"/>
    </source>
</evidence>
<accession>A0AAW0TXZ1</accession>
<sequence>MSPRANPTSKISSLRQPRSSVQGRYSGSRLDQCTFTLYGGNWSLHCEAQQTVTKADTHFRGGYKNQKKAI</sequence>
<evidence type="ECO:0000313" key="3">
    <source>
        <dbReference type="Proteomes" id="UP001487740"/>
    </source>
</evidence>
<reference evidence="2 3" key="1">
    <citation type="submission" date="2023-03" db="EMBL/GenBank/DDBJ databases">
        <title>High-quality genome of Scylla paramamosain provides insights in environmental adaptation.</title>
        <authorList>
            <person name="Zhang L."/>
        </authorList>
    </citation>
    <scope>NUCLEOTIDE SEQUENCE [LARGE SCALE GENOMIC DNA]</scope>
    <source>
        <strain evidence="2">LZ_2023a</strain>
        <tissue evidence="2">Muscle</tissue>
    </source>
</reference>
<comment type="caution">
    <text evidence="2">The sequence shown here is derived from an EMBL/GenBank/DDBJ whole genome shotgun (WGS) entry which is preliminary data.</text>
</comment>
<dbReference type="EMBL" id="JARAKH010000024">
    <property type="protein sequence ID" value="KAK8391477.1"/>
    <property type="molecule type" value="Genomic_DNA"/>
</dbReference>